<dbReference type="Gene3D" id="2.40.50.140">
    <property type="entry name" value="Nucleic acid-binding proteins"/>
    <property type="match status" value="1"/>
</dbReference>
<keyword evidence="5 7" id="KW-0234">DNA repair</keyword>
<dbReference type="Pfam" id="PF11967">
    <property type="entry name" value="RecO_N"/>
    <property type="match status" value="1"/>
</dbReference>
<dbReference type="InterPro" id="IPR012340">
    <property type="entry name" value="NA-bd_OB-fold"/>
</dbReference>
<protein>
    <recommendedName>
        <fullName evidence="2 7">DNA repair protein RecO</fullName>
    </recommendedName>
    <alternativeName>
        <fullName evidence="6 7">Recombination protein O</fullName>
    </alternativeName>
</protein>
<keyword evidence="4 7" id="KW-0233">DNA recombination</keyword>
<evidence type="ECO:0000259" key="8">
    <source>
        <dbReference type="Pfam" id="PF11967"/>
    </source>
</evidence>
<keyword evidence="3 7" id="KW-0227">DNA damage</keyword>
<dbReference type="Proteomes" id="UP000178162">
    <property type="component" value="Unassembled WGS sequence"/>
</dbReference>
<comment type="function">
    <text evidence="7">Involved in DNA repair and RecF pathway recombination.</text>
</comment>
<comment type="similarity">
    <text evidence="1 7">Belongs to the RecO family.</text>
</comment>
<sequence>MRGFSTEAIILRRDNFGEADKLITFLTSKEGKVSAVAKGVRKITSRRAPNLELFNHVKLFLVRGKNIDNIGEVETLQSFKDFKEDLSRVGYAYKVAELVDQFAVRDQESFLLFNLFLTTLGLLDREKNNFKAPIVLIAFETKLLGIVGYKPHLTNCVRCKKQLAVKGSFFSAELGGIVDSSCAGKSILARPISVNAIKILRFFQIEDWDRIVKLSLESALQREVDQILNFYIEYLLETELKTNRLIRKISNG</sequence>
<dbReference type="SUPFAM" id="SSF57863">
    <property type="entry name" value="ArfGap/RecO-like zinc finger"/>
    <property type="match status" value="1"/>
</dbReference>
<evidence type="ECO:0000256" key="7">
    <source>
        <dbReference type="HAMAP-Rule" id="MF_00201"/>
    </source>
</evidence>
<dbReference type="InterPro" id="IPR037278">
    <property type="entry name" value="ARFGAP/RecO"/>
</dbReference>
<dbReference type="GO" id="GO:0043590">
    <property type="term" value="C:bacterial nucleoid"/>
    <property type="evidence" value="ECO:0007669"/>
    <property type="project" value="TreeGrafter"/>
</dbReference>
<dbReference type="PANTHER" id="PTHR33991">
    <property type="entry name" value="DNA REPAIR PROTEIN RECO"/>
    <property type="match status" value="1"/>
</dbReference>
<dbReference type="AlphaFoldDB" id="A0A1G1WDE1"/>
<dbReference type="HAMAP" id="MF_00201">
    <property type="entry name" value="RecO"/>
    <property type="match status" value="1"/>
</dbReference>
<evidence type="ECO:0000256" key="2">
    <source>
        <dbReference type="ARBA" id="ARBA00021310"/>
    </source>
</evidence>
<evidence type="ECO:0000256" key="3">
    <source>
        <dbReference type="ARBA" id="ARBA00022763"/>
    </source>
</evidence>
<comment type="caution">
    <text evidence="9">The sequence shown here is derived from an EMBL/GenBank/DDBJ whole genome shotgun (WGS) entry which is preliminary data.</text>
</comment>
<evidence type="ECO:0000313" key="9">
    <source>
        <dbReference type="EMBL" id="OGY25664.1"/>
    </source>
</evidence>
<dbReference type="InterPro" id="IPR042242">
    <property type="entry name" value="RecO_C"/>
</dbReference>
<dbReference type="SUPFAM" id="SSF50249">
    <property type="entry name" value="Nucleic acid-binding proteins"/>
    <property type="match status" value="1"/>
</dbReference>
<dbReference type="InterPro" id="IPR022572">
    <property type="entry name" value="DNA_rep/recomb_RecO_N"/>
</dbReference>
<organism evidence="9 10">
    <name type="scientific">Candidatus Woykebacteria bacterium RBG_16_39_9b</name>
    <dbReference type="NCBI Taxonomy" id="1802595"/>
    <lineage>
        <taxon>Bacteria</taxon>
        <taxon>Candidatus Woykeibacteriota</taxon>
    </lineage>
</organism>
<evidence type="ECO:0000256" key="6">
    <source>
        <dbReference type="ARBA" id="ARBA00033409"/>
    </source>
</evidence>
<reference evidence="9 10" key="1">
    <citation type="journal article" date="2016" name="Nat. Commun.">
        <title>Thousands of microbial genomes shed light on interconnected biogeochemical processes in an aquifer system.</title>
        <authorList>
            <person name="Anantharaman K."/>
            <person name="Brown C.T."/>
            <person name="Hug L.A."/>
            <person name="Sharon I."/>
            <person name="Castelle C.J."/>
            <person name="Probst A.J."/>
            <person name="Thomas B.C."/>
            <person name="Singh A."/>
            <person name="Wilkins M.J."/>
            <person name="Karaoz U."/>
            <person name="Brodie E.L."/>
            <person name="Williams K.H."/>
            <person name="Hubbard S.S."/>
            <person name="Banfield J.F."/>
        </authorList>
    </citation>
    <scope>NUCLEOTIDE SEQUENCE [LARGE SCALE GENOMIC DNA]</scope>
</reference>
<evidence type="ECO:0000313" key="10">
    <source>
        <dbReference type="Proteomes" id="UP000178162"/>
    </source>
</evidence>
<name>A0A1G1WDE1_9BACT</name>
<evidence type="ECO:0000256" key="4">
    <source>
        <dbReference type="ARBA" id="ARBA00023172"/>
    </source>
</evidence>
<dbReference type="GO" id="GO:0006310">
    <property type="term" value="P:DNA recombination"/>
    <property type="evidence" value="ECO:0007669"/>
    <property type="project" value="UniProtKB-UniRule"/>
</dbReference>
<dbReference type="Pfam" id="PF02565">
    <property type="entry name" value="RecO_C"/>
    <property type="match status" value="1"/>
</dbReference>
<accession>A0A1G1WDE1</accession>
<dbReference type="GO" id="GO:0006302">
    <property type="term" value="P:double-strand break repair"/>
    <property type="evidence" value="ECO:0007669"/>
    <property type="project" value="TreeGrafter"/>
</dbReference>
<dbReference type="InterPro" id="IPR003717">
    <property type="entry name" value="RecO"/>
</dbReference>
<dbReference type="Gene3D" id="1.20.1440.120">
    <property type="entry name" value="Recombination protein O, C-terminal domain"/>
    <property type="match status" value="1"/>
</dbReference>
<proteinExistence type="inferred from homology"/>
<dbReference type="EMBL" id="MHCR01000011">
    <property type="protein sequence ID" value="OGY25664.1"/>
    <property type="molecule type" value="Genomic_DNA"/>
</dbReference>
<evidence type="ECO:0000256" key="5">
    <source>
        <dbReference type="ARBA" id="ARBA00023204"/>
    </source>
</evidence>
<dbReference type="NCBIfam" id="TIGR00613">
    <property type="entry name" value="reco"/>
    <property type="match status" value="1"/>
</dbReference>
<dbReference type="PANTHER" id="PTHR33991:SF1">
    <property type="entry name" value="DNA REPAIR PROTEIN RECO"/>
    <property type="match status" value="1"/>
</dbReference>
<dbReference type="STRING" id="1802595.A2134_01940"/>
<feature type="domain" description="DNA replication/recombination mediator RecO N-terminal" evidence="8">
    <location>
        <begin position="1"/>
        <end position="79"/>
    </location>
</feature>
<evidence type="ECO:0000256" key="1">
    <source>
        <dbReference type="ARBA" id="ARBA00007452"/>
    </source>
</evidence>
<gene>
    <name evidence="7" type="primary">recO</name>
    <name evidence="9" type="ORF">A2134_01940</name>
</gene>